<keyword evidence="2" id="KW-0812">Transmembrane</keyword>
<evidence type="ECO:0000313" key="4">
    <source>
        <dbReference type="EMBL" id="CAF4244452.1"/>
    </source>
</evidence>
<dbReference type="Proteomes" id="UP000663829">
    <property type="component" value="Unassembled WGS sequence"/>
</dbReference>
<keyword evidence="2" id="KW-1133">Transmembrane helix</keyword>
<feature type="transmembrane region" description="Helical" evidence="2">
    <location>
        <begin position="123"/>
        <end position="144"/>
    </location>
</feature>
<evidence type="ECO:0000256" key="2">
    <source>
        <dbReference type="SAM" id="Phobius"/>
    </source>
</evidence>
<organism evidence="3 5">
    <name type="scientific">Didymodactylos carnosus</name>
    <dbReference type="NCBI Taxonomy" id="1234261"/>
    <lineage>
        <taxon>Eukaryota</taxon>
        <taxon>Metazoa</taxon>
        <taxon>Spiralia</taxon>
        <taxon>Gnathifera</taxon>
        <taxon>Rotifera</taxon>
        <taxon>Eurotatoria</taxon>
        <taxon>Bdelloidea</taxon>
        <taxon>Philodinida</taxon>
        <taxon>Philodinidae</taxon>
        <taxon>Didymodactylos</taxon>
    </lineage>
</organism>
<keyword evidence="5" id="KW-1185">Reference proteome</keyword>
<name>A0A815IC81_9BILA</name>
<evidence type="ECO:0000256" key="1">
    <source>
        <dbReference type="SAM" id="Coils"/>
    </source>
</evidence>
<dbReference type="EMBL" id="CAJNOQ010015558">
    <property type="protein sequence ID" value="CAF1363819.1"/>
    <property type="molecule type" value="Genomic_DNA"/>
</dbReference>
<evidence type="ECO:0000313" key="5">
    <source>
        <dbReference type="Proteomes" id="UP000663829"/>
    </source>
</evidence>
<keyword evidence="2" id="KW-0472">Membrane</keyword>
<accession>A0A815IC81</accession>
<dbReference type="AlphaFoldDB" id="A0A815IC81"/>
<feature type="coiled-coil region" evidence="1">
    <location>
        <begin position="152"/>
        <end position="182"/>
    </location>
</feature>
<keyword evidence="1" id="KW-0175">Coiled coil</keyword>
<evidence type="ECO:0000313" key="3">
    <source>
        <dbReference type="EMBL" id="CAF1363819.1"/>
    </source>
</evidence>
<comment type="caution">
    <text evidence="3">The sequence shown here is derived from an EMBL/GenBank/DDBJ whole genome shotgun (WGS) entry which is preliminary data.</text>
</comment>
<sequence length="212" mass="23929">MSEEVEIKKPLVTIITQPFNLLLLFFLVAFLNCIEMKTNEIDLLLQNDRATCDECCATGATCSTAYRGRADDAVCGTNSQCLKEAPEEELKLKEVEAVVSAKEPQQLHQRHATTKKKSSHKTLYIVLGVIGGLTLLCCLTCLIYCMSCAICCKKGAKVIEQLDEELKREEEKRKELEATNRLDVVLDKQIDEQIIANNRQDEIKVEMEKLMK</sequence>
<dbReference type="EMBL" id="CAJOBC010071633">
    <property type="protein sequence ID" value="CAF4244452.1"/>
    <property type="molecule type" value="Genomic_DNA"/>
</dbReference>
<protein>
    <submittedName>
        <fullName evidence="3">Uncharacterized protein</fullName>
    </submittedName>
</protein>
<proteinExistence type="predicted"/>
<reference evidence="3" key="1">
    <citation type="submission" date="2021-02" db="EMBL/GenBank/DDBJ databases">
        <authorList>
            <person name="Nowell W R."/>
        </authorList>
    </citation>
    <scope>NUCLEOTIDE SEQUENCE</scope>
</reference>
<feature type="transmembrane region" description="Helical" evidence="2">
    <location>
        <begin position="12"/>
        <end position="34"/>
    </location>
</feature>
<dbReference type="Proteomes" id="UP000681722">
    <property type="component" value="Unassembled WGS sequence"/>
</dbReference>
<gene>
    <name evidence="3" type="ORF">GPM918_LOCUS31512</name>
    <name evidence="4" type="ORF">SRO942_LOCUS32161</name>
</gene>